<comment type="function">
    <text evidence="5">Reversible hydration of carbon dioxide.</text>
</comment>
<protein>
    <recommendedName>
        <fullName evidence="5">Carbonic anhydrase</fullName>
        <ecNumber evidence="5">4.2.1.1</ecNumber>
    </recommendedName>
    <alternativeName>
        <fullName evidence="5">Carbonate dehydratase</fullName>
    </alternativeName>
</protein>
<dbReference type="InterPro" id="IPR036874">
    <property type="entry name" value="Carbonic_anhydrase_sf"/>
</dbReference>
<dbReference type="GO" id="GO:0004089">
    <property type="term" value="F:carbonate dehydratase activity"/>
    <property type="evidence" value="ECO:0007669"/>
    <property type="project" value="UniProtKB-UniRule"/>
</dbReference>
<dbReference type="PANTHER" id="PTHR43175:SF3">
    <property type="entry name" value="CARBON DISULFIDE HYDROLASE"/>
    <property type="match status" value="1"/>
</dbReference>
<keyword evidence="5" id="KW-0456">Lyase</keyword>
<feature type="binding site" evidence="4">
    <location>
        <position position="42"/>
    </location>
    <ligand>
        <name>Zn(2+)</name>
        <dbReference type="ChEBI" id="CHEBI:29105"/>
    </ligand>
</feature>
<feature type="binding site" evidence="4">
    <location>
        <position position="95"/>
    </location>
    <ligand>
        <name>Zn(2+)</name>
        <dbReference type="ChEBI" id="CHEBI:29105"/>
    </ligand>
</feature>
<keyword evidence="2 4" id="KW-0479">Metal-binding</keyword>
<dbReference type="AlphaFoldDB" id="A0A2J6TPQ9"/>
<dbReference type="InParanoid" id="A0A2J6TPQ9"/>
<dbReference type="GeneID" id="36582128"/>
<sequence>MATWDDILEQNRKYSETEHKPQPYLSELTGPLPPYMIFSCIDPRVPVEKFLGIQTAEAIIVRNAGGRIKNNINDLVFFDTFSQGQTLKNIIIIHHTDCGYTHNSDEAIKATLKASNPQHAHDIDRLYFGTYGSGDRLEESVREDLRFLSAQPLIRQELIDNAKGYIYDIKTGKLTQIPLEGRTAL</sequence>
<dbReference type="EMBL" id="KZ613747">
    <property type="protein sequence ID" value="PMD65000.1"/>
    <property type="molecule type" value="Genomic_DNA"/>
</dbReference>
<evidence type="ECO:0000256" key="3">
    <source>
        <dbReference type="ARBA" id="ARBA00022833"/>
    </source>
</evidence>
<dbReference type="EC" id="4.2.1.1" evidence="5"/>
<dbReference type="Pfam" id="PF00484">
    <property type="entry name" value="Pro_CA"/>
    <property type="match status" value="1"/>
</dbReference>
<evidence type="ECO:0000256" key="5">
    <source>
        <dbReference type="RuleBase" id="RU003956"/>
    </source>
</evidence>
<feature type="binding site" evidence="4">
    <location>
        <position position="40"/>
    </location>
    <ligand>
        <name>Zn(2+)</name>
        <dbReference type="ChEBI" id="CHEBI:29105"/>
    </ligand>
</feature>
<dbReference type="RefSeq" id="XP_024741904.1">
    <property type="nucleotide sequence ID" value="XM_024874048.1"/>
</dbReference>
<keyword evidence="7" id="KW-1185">Reference proteome</keyword>
<feature type="binding site" evidence="4">
    <location>
        <position position="98"/>
    </location>
    <ligand>
        <name>Zn(2+)</name>
        <dbReference type="ChEBI" id="CHEBI:29105"/>
    </ligand>
</feature>
<accession>A0A2J6TPQ9</accession>
<evidence type="ECO:0000313" key="6">
    <source>
        <dbReference type="EMBL" id="PMD65000.1"/>
    </source>
</evidence>
<evidence type="ECO:0000256" key="4">
    <source>
        <dbReference type="PIRSR" id="PIRSR601765-1"/>
    </source>
</evidence>
<dbReference type="InterPro" id="IPR001765">
    <property type="entry name" value="Carbonic_anhydrase"/>
</dbReference>
<keyword evidence="3 4" id="KW-0862">Zinc</keyword>
<comment type="similarity">
    <text evidence="1 5">Belongs to the beta-class carbonic anhydrase family.</text>
</comment>
<dbReference type="SUPFAM" id="SSF53056">
    <property type="entry name" value="beta-carbonic anhydrase, cab"/>
    <property type="match status" value="1"/>
</dbReference>
<name>A0A2J6TPQ9_9HELO</name>
<dbReference type="GO" id="GO:0008270">
    <property type="term" value="F:zinc ion binding"/>
    <property type="evidence" value="ECO:0007669"/>
    <property type="project" value="UniProtKB-UniRule"/>
</dbReference>
<dbReference type="PANTHER" id="PTHR43175">
    <property type="entry name" value="CARBONIC ANHYDRASE"/>
    <property type="match status" value="1"/>
</dbReference>
<proteinExistence type="inferred from homology"/>
<comment type="cofactor">
    <cofactor evidence="4">
        <name>Zn(2+)</name>
        <dbReference type="ChEBI" id="CHEBI:29105"/>
    </cofactor>
    <text evidence="4">Binds 1 zinc ion per subunit.</text>
</comment>
<reference evidence="6 7" key="1">
    <citation type="submission" date="2016-04" db="EMBL/GenBank/DDBJ databases">
        <title>A degradative enzymes factory behind the ericoid mycorrhizal symbiosis.</title>
        <authorList>
            <consortium name="DOE Joint Genome Institute"/>
            <person name="Martino E."/>
            <person name="Morin E."/>
            <person name="Grelet G."/>
            <person name="Kuo A."/>
            <person name="Kohler A."/>
            <person name="Daghino S."/>
            <person name="Barry K."/>
            <person name="Choi C."/>
            <person name="Cichocki N."/>
            <person name="Clum A."/>
            <person name="Copeland A."/>
            <person name="Hainaut M."/>
            <person name="Haridas S."/>
            <person name="Labutti K."/>
            <person name="Lindquist E."/>
            <person name="Lipzen A."/>
            <person name="Khouja H.-R."/>
            <person name="Murat C."/>
            <person name="Ohm R."/>
            <person name="Olson A."/>
            <person name="Spatafora J."/>
            <person name="Veneault-Fourrey C."/>
            <person name="Henrissat B."/>
            <person name="Grigoriev I."/>
            <person name="Martin F."/>
            <person name="Perotto S."/>
        </authorList>
    </citation>
    <scope>NUCLEOTIDE SEQUENCE [LARGE SCALE GENOMIC DNA]</scope>
    <source>
        <strain evidence="6 7">E</strain>
    </source>
</reference>
<evidence type="ECO:0000256" key="1">
    <source>
        <dbReference type="ARBA" id="ARBA00006217"/>
    </source>
</evidence>
<gene>
    <name evidence="6" type="ORF">K444DRAFT_520475</name>
</gene>
<dbReference type="Proteomes" id="UP000235371">
    <property type="component" value="Unassembled WGS sequence"/>
</dbReference>
<evidence type="ECO:0000256" key="2">
    <source>
        <dbReference type="ARBA" id="ARBA00022723"/>
    </source>
</evidence>
<dbReference type="Gene3D" id="3.40.1050.10">
    <property type="entry name" value="Carbonic anhydrase"/>
    <property type="match status" value="1"/>
</dbReference>
<dbReference type="STRING" id="1095630.A0A2J6TPQ9"/>
<evidence type="ECO:0000313" key="7">
    <source>
        <dbReference type="Proteomes" id="UP000235371"/>
    </source>
</evidence>
<dbReference type="OrthoDB" id="10248475at2759"/>
<dbReference type="SMART" id="SM00947">
    <property type="entry name" value="Pro_CA"/>
    <property type="match status" value="1"/>
</dbReference>
<organism evidence="6 7">
    <name type="scientific">Hyaloscypha bicolor E</name>
    <dbReference type="NCBI Taxonomy" id="1095630"/>
    <lineage>
        <taxon>Eukaryota</taxon>
        <taxon>Fungi</taxon>
        <taxon>Dikarya</taxon>
        <taxon>Ascomycota</taxon>
        <taxon>Pezizomycotina</taxon>
        <taxon>Leotiomycetes</taxon>
        <taxon>Helotiales</taxon>
        <taxon>Hyaloscyphaceae</taxon>
        <taxon>Hyaloscypha</taxon>
        <taxon>Hyaloscypha bicolor</taxon>
    </lineage>
</organism>
<comment type="catalytic activity">
    <reaction evidence="5">
        <text>hydrogencarbonate + H(+) = CO2 + H2O</text>
        <dbReference type="Rhea" id="RHEA:10748"/>
        <dbReference type="ChEBI" id="CHEBI:15377"/>
        <dbReference type="ChEBI" id="CHEBI:15378"/>
        <dbReference type="ChEBI" id="CHEBI:16526"/>
        <dbReference type="ChEBI" id="CHEBI:17544"/>
        <dbReference type="EC" id="4.2.1.1"/>
    </reaction>
</comment>